<dbReference type="EMBL" id="QXXA01000007">
    <property type="protein sequence ID" value="NBI06677.1"/>
    <property type="molecule type" value="Genomic_DNA"/>
</dbReference>
<evidence type="ECO:0000313" key="8">
    <source>
        <dbReference type="EMBL" id="NBI06677.1"/>
    </source>
</evidence>
<feature type="transmembrane region" description="Helical" evidence="6">
    <location>
        <begin position="82"/>
        <end position="101"/>
    </location>
</feature>
<dbReference type="PANTHER" id="PTHR23514:SF13">
    <property type="entry name" value="INNER MEMBRANE PROTEIN YBJJ"/>
    <property type="match status" value="1"/>
</dbReference>
<feature type="transmembrane region" description="Helical" evidence="6">
    <location>
        <begin position="343"/>
        <end position="363"/>
    </location>
</feature>
<dbReference type="Proteomes" id="UP000467132">
    <property type="component" value="Unassembled WGS sequence"/>
</dbReference>
<dbReference type="Gene3D" id="1.20.1250.20">
    <property type="entry name" value="MFS general substrate transporter like domains"/>
    <property type="match status" value="2"/>
</dbReference>
<keyword evidence="3 6" id="KW-0812">Transmembrane</keyword>
<dbReference type="InterPro" id="IPR051788">
    <property type="entry name" value="MFS_Transporter"/>
</dbReference>
<comment type="subcellular location">
    <subcellularLocation>
        <location evidence="1">Cell membrane</location>
        <topology evidence="1">Multi-pass membrane protein</topology>
    </subcellularLocation>
</comment>
<dbReference type="GO" id="GO:0005886">
    <property type="term" value="C:plasma membrane"/>
    <property type="evidence" value="ECO:0007669"/>
    <property type="project" value="UniProtKB-SubCell"/>
</dbReference>
<organism evidence="8 9">
    <name type="scientific">Senegalia massiliensis</name>
    <dbReference type="NCBI Taxonomy" id="1720316"/>
    <lineage>
        <taxon>Bacteria</taxon>
        <taxon>Bacillati</taxon>
        <taxon>Bacillota</taxon>
        <taxon>Clostridia</taxon>
        <taxon>Eubacteriales</taxon>
        <taxon>Clostridiaceae</taxon>
        <taxon>Senegalia</taxon>
    </lineage>
</organism>
<dbReference type="InterPro" id="IPR020846">
    <property type="entry name" value="MFS_dom"/>
</dbReference>
<feature type="transmembrane region" description="Helical" evidence="6">
    <location>
        <begin position="281"/>
        <end position="299"/>
    </location>
</feature>
<comment type="caution">
    <text evidence="8">The sequence shown here is derived from an EMBL/GenBank/DDBJ whole genome shotgun (WGS) entry which is preliminary data.</text>
</comment>
<dbReference type="OrthoDB" id="1674556at2"/>
<gene>
    <name evidence="8" type="ORF">D3Z33_07355</name>
</gene>
<evidence type="ECO:0000259" key="7">
    <source>
        <dbReference type="PROSITE" id="PS50850"/>
    </source>
</evidence>
<feature type="domain" description="Major facilitator superfamily (MFS) profile" evidence="7">
    <location>
        <begin position="1"/>
        <end position="366"/>
    </location>
</feature>
<keyword evidence="2" id="KW-0813">Transport</keyword>
<protein>
    <submittedName>
        <fullName evidence="8">MFS transporter</fullName>
    </submittedName>
</protein>
<dbReference type="InterPro" id="IPR036259">
    <property type="entry name" value="MFS_trans_sf"/>
</dbReference>
<dbReference type="GO" id="GO:0022857">
    <property type="term" value="F:transmembrane transporter activity"/>
    <property type="evidence" value="ECO:0007669"/>
    <property type="project" value="InterPro"/>
</dbReference>
<dbReference type="AlphaFoldDB" id="A0A845QUV7"/>
<evidence type="ECO:0000256" key="6">
    <source>
        <dbReference type="SAM" id="Phobius"/>
    </source>
</evidence>
<accession>A0A845QUV7</accession>
<feature type="transmembrane region" description="Helical" evidence="6">
    <location>
        <begin position="257"/>
        <end position="275"/>
    </location>
</feature>
<feature type="transmembrane region" description="Helical" evidence="6">
    <location>
        <begin position="190"/>
        <end position="213"/>
    </location>
</feature>
<evidence type="ECO:0000256" key="5">
    <source>
        <dbReference type="ARBA" id="ARBA00023136"/>
    </source>
</evidence>
<evidence type="ECO:0000256" key="1">
    <source>
        <dbReference type="ARBA" id="ARBA00004651"/>
    </source>
</evidence>
<keyword evidence="5 6" id="KW-0472">Membrane</keyword>
<sequence length="371" mass="41365">MILVSMGDNVRGVFIPVFKKEFGVDDTSMGLMLIISSLGYMTFTFIGGILCDKIGQKKVLKIGMVSCITSLILLFYSPNFIVLLIGMFIINMGVSLIVISINTLIPLLAISFQAVLMNMIHSFYGVGATITQRGSGYMLYEGFSFRTIYMILIFLFLIAFLISFIIKIPEKNKDEVEESINWNIIFKNKITYFYILALGLYISAEMSTGNWFINFMQTTYNFNENKSALYSSIFLGIFTIGRFFGGFIVEKVGHFKSVMISLFLATTLYTSGLLLGSKGLIIISFSGIFFSIVFPTIVVTISKVFPNNSSFVTGIVVSIASGISMIVNFLIGYFNDIIGTYGSFYIIPISLVISTIFSIIIFLDTKNVRLN</sequence>
<dbReference type="Pfam" id="PF07690">
    <property type="entry name" value="MFS_1"/>
    <property type="match status" value="1"/>
</dbReference>
<evidence type="ECO:0000256" key="4">
    <source>
        <dbReference type="ARBA" id="ARBA00022989"/>
    </source>
</evidence>
<feature type="transmembrane region" description="Helical" evidence="6">
    <location>
        <begin position="311"/>
        <end position="331"/>
    </location>
</feature>
<reference evidence="8 9" key="1">
    <citation type="submission" date="2018-08" db="EMBL/GenBank/DDBJ databases">
        <title>Murine metabolic-syndrome-specific gut microbial biobank.</title>
        <authorList>
            <person name="Liu C."/>
        </authorList>
    </citation>
    <scope>NUCLEOTIDE SEQUENCE [LARGE SCALE GENOMIC DNA]</scope>
    <source>
        <strain evidence="8 9">583</strain>
    </source>
</reference>
<feature type="transmembrane region" description="Helical" evidence="6">
    <location>
        <begin position="147"/>
        <end position="169"/>
    </location>
</feature>
<keyword evidence="4 6" id="KW-1133">Transmembrane helix</keyword>
<evidence type="ECO:0000313" key="9">
    <source>
        <dbReference type="Proteomes" id="UP000467132"/>
    </source>
</evidence>
<feature type="transmembrane region" description="Helical" evidence="6">
    <location>
        <begin position="29"/>
        <end position="51"/>
    </location>
</feature>
<dbReference type="InterPro" id="IPR011701">
    <property type="entry name" value="MFS"/>
</dbReference>
<dbReference type="PANTHER" id="PTHR23514">
    <property type="entry name" value="BYPASS OF STOP CODON PROTEIN 6"/>
    <property type="match status" value="1"/>
</dbReference>
<dbReference type="PROSITE" id="PS50850">
    <property type="entry name" value="MFS"/>
    <property type="match status" value="1"/>
</dbReference>
<evidence type="ECO:0000256" key="3">
    <source>
        <dbReference type="ARBA" id="ARBA00022692"/>
    </source>
</evidence>
<feature type="transmembrane region" description="Helical" evidence="6">
    <location>
        <begin position="228"/>
        <end position="245"/>
    </location>
</feature>
<proteinExistence type="predicted"/>
<dbReference type="SUPFAM" id="SSF103473">
    <property type="entry name" value="MFS general substrate transporter"/>
    <property type="match status" value="1"/>
</dbReference>
<evidence type="ECO:0000256" key="2">
    <source>
        <dbReference type="ARBA" id="ARBA00022448"/>
    </source>
</evidence>
<name>A0A845QUV7_9CLOT</name>
<feature type="transmembrane region" description="Helical" evidence="6">
    <location>
        <begin position="108"/>
        <end position="127"/>
    </location>
</feature>
<keyword evidence="9" id="KW-1185">Reference proteome</keyword>